<dbReference type="InterPro" id="IPR006311">
    <property type="entry name" value="TAT_signal"/>
</dbReference>
<dbReference type="AlphaFoldDB" id="A0A6J4P6S8"/>
<dbReference type="InterPro" id="IPR008557">
    <property type="entry name" value="PhoX"/>
</dbReference>
<gene>
    <name evidence="2" type="ORF">AVDCRST_MAG22-1638</name>
</gene>
<dbReference type="Pfam" id="PF05787">
    <property type="entry name" value="PhoX"/>
    <property type="match status" value="1"/>
</dbReference>
<dbReference type="SUPFAM" id="SSF63829">
    <property type="entry name" value="Calcium-dependent phosphotriesterase"/>
    <property type="match status" value="1"/>
</dbReference>
<dbReference type="PROSITE" id="PS51318">
    <property type="entry name" value="TAT"/>
    <property type="match status" value="1"/>
</dbReference>
<evidence type="ECO:0000313" key="2">
    <source>
        <dbReference type="EMBL" id="CAA9407432.1"/>
    </source>
</evidence>
<dbReference type="PANTHER" id="PTHR35399">
    <property type="entry name" value="SLR8030 PROTEIN"/>
    <property type="match status" value="1"/>
</dbReference>
<sequence>MGLRGNWDRRISRRAFIGMGGMGAAALALGAAGSRGAGAAEAGYGPLYPDPGGVVDLPRGFQYRIISAEGTKLSNGAPVPSDFDGMAAFPGTKRGTTMLVRNHELSINEGAPGDNEPVQGSNPYDPNQIGGTSAVVVDNDSRKVLRDFVTSSGQTTNCAGGATPWGTWLTCEETKEAGHGYVFEVNPRNPRSDLSKTPIREMGRFSHEAVDIDPETGIAYLTEDDPSGVSNSGDPAAETGASFLYRFIPKNRARRPGALLGGGRLQVMAIDETTRTNADLYRRGQRFEVVWADITNPDAAHEQALLTPNAIKFNRLEGAFFRGGAFWFDDTNGGENRLGQIFRYFPATNTLELFYEGNDPNKMESPDNITITPFGDLWFAEDEAVSDGNSLNRVMGVTPGGQVYKFARNVLTDSEFAGPTFSPDGRTFFVNIQNPGITLAIWGPFRYRNTSRQARMSAAAPPEEFAPRVSGELAEAAGRYGMGTLEAAAFDRLGVPLA</sequence>
<feature type="region of interest" description="Disordered" evidence="1">
    <location>
        <begin position="107"/>
        <end position="131"/>
    </location>
</feature>
<evidence type="ECO:0008006" key="3">
    <source>
        <dbReference type="Google" id="ProtNLM"/>
    </source>
</evidence>
<protein>
    <recommendedName>
        <fullName evidence="3">Phosphatase</fullName>
    </recommendedName>
</protein>
<dbReference type="PANTHER" id="PTHR35399:SF4">
    <property type="entry name" value="MEMBRANE PROTEIN"/>
    <property type="match status" value="1"/>
</dbReference>
<dbReference type="EMBL" id="CADCUV010000066">
    <property type="protein sequence ID" value="CAA9407432.1"/>
    <property type="molecule type" value="Genomic_DNA"/>
</dbReference>
<dbReference type="InterPro" id="IPR015943">
    <property type="entry name" value="WD40/YVTN_repeat-like_dom_sf"/>
</dbReference>
<feature type="compositionally biased region" description="Polar residues" evidence="1">
    <location>
        <begin position="118"/>
        <end position="131"/>
    </location>
</feature>
<proteinExistence type="predicted"/>
<reference evidence="2" key="1">
    <citation type="submission" date="2020-02" db="EMBL/GenBank/DDBJ databases">
        <authorList>
            <person name="Meier V. D."/>
        </authorList>
    </citation>
    <scope>NUCLEOTIDE SEQUENCE</scope>
    <source>
        <strain evidence="2">AVDCRST_MAG22</strain>
    </source>
</reference>
<evidence type="ECO:0000256" key="1">
    <source>
        <dbReference type="SAM" id="MobiDB-lite"/>
    </source>
</evidence>
<name>A0A6J4P6S8_9ACTN</name>
<accession>A0A6J4P6S8</accession>
<organism evidence="2">
    <name type="scientific">uncultured Rubrobacteraceae bacterium</name>
    <dbReference type="NCBI Taxonomy" id="349277"/>
    <lineage>
        <taxon>Bacteria</taxon>
        <taxon>Bacillati</taxon>
        <taxon>Actinomycetota</taxon>
        <taxon>Rubrobacteria</taxon>
        <taxon>Rubrobacterales</taxon>
        <taxon>Rubrobacteraceae</taxon>
        <taxon>environmental samples</taxon>
    </lineage>
</organism>
<dbReference type="Gene3D" id="2.130.10.10">
    <property type="entry name" value="YVTN repeat-like/Quinoprotein amine dehydrogenase"/>
    <property type="match status" value="1"/>
</dbReference>